<keyword evidence="6" id="KW-0788">Thiol protease</keyword>
<feature type="domain" description="USP" evidence="13">
    <location>
        <begin position="781"/>
        <end position="1359"/>
    </location>
</feature>
<comment type="catalytic activity">
    <reaction evidence="1">
        <text>Thiol-dependent hydrolysis of ester, thioester, amide, peptide and isopeptide bonds formed by the C-terminal Gly of ubiquitin (a 76-residue protein attached to proteins as an intracellular targeting signal).</text>
        <dbReference type="EC" id="3.4.19.12"/>
    </reaction>
</comment>
<dbReference type="Gene3D" id="3.90.70.10">
    <property type="entry name" value="Cysteine proteinases"/>
    <property type="match status" value="2"/>
</dbReference>
<evidence type="ECO:0000256" key="2">
    <source>
        <dbReference type="ARBA" id="ARBA00012759"/>
    </source>
</evidence>
<dbReference type="GO" id="GO:0061136">
    <property type="term" value="P:regulation of proteasomal protein catabolic process"/>
    <property type="evidence" value="ECO:0007669"/>
    <property type="project" value="TreeGrafter"/>
</dbReference>
<keyword evidence="11" id="KW-0175">Coiled coil</keyword>
<evidence type="ECO:0000256" key="4">
    <source>
        <dbReference type="ARBA" id="ARBA00022786"/>
    </source>
</evidence>
<dbReference type="HOGENOM" id="CLU_003155_1_0_1"/>
<dbReference type="InterPro" id="IPR044635">
    <property type="entry name" value="UBP14-like"/>
</dbReference>
<dbReference type="GO" id="GO:0016579">
    <property type="term" value="P:protein deubiquitination"/>
    <property type="evidence" value="ECO:0007669"/>
    <property type="project" value="InterPro"/>
</dbReference>
<dbReference type="InterPro" id="IPR025305">
    <property type="entry name" value="UCH_repeat_domain"/>
</dbReference>
<dbReference type="InParanoid" id="A5E0P9"/>
<dbReference type="GO" id="GO:0004843">
    <property type="term" value="F:cysteine-type deubiquitinase activity"/>
    <property type="evidence" value="ECO:0007669"/>
    <property type="project" value="UniProtKB-EC"/>
</dbReference>
<keyword evidence="4" id="KW-0833">Ubl conjugation pathway</keyword>
<dbReference type="InterPro" id="IPR038765">
    <property type="entry name" value="Papain-like_cys_pep_sf"/>
</dbReference>
<dbReference type="EMBL" id="CH981527">
    <property type="protein sequence ID" value="EDK45007.1"/>
    <property type="molecule type" value="Genomic_DNA"/>
</dbReference>
<feature type="coiled-coil region" evidence="11">
    <location>
        <begin position="1254"/>
        <end position="1288"/>
    </location>
</feature>
<dbReference type="InterPro" id="IPR001394">
    <property type="entry name" value="Peptidase_C19_UCH"/>
</dbReference>
<dbReference type="PANTHER" id="PTHR43982">
    <property type="entry name" value="UBIQUITIN CARBOXYL-TERMINAL HYDROLASE"/>
    <property type="match status" value="1"/>
</dbReference>
<dbReference type="PROSITE" id="PS50235">
    <property type="entry name" value="USP_3"/>
    <property type="match status" value="1"/>
</dbReference>
<dbReference type="KEGG" id="lel:PVL30_002681"/>
<feature type="compositionally biased region" description="Polar residues" evidence="12">
    <location>
        <begin position="62"/>
        <end position="76"/>
    </location>
</feature>
<dbReference type="CDD" id="cd02666">
    <property type="entry name" value="Peptidase_C19J"/>
    <property type="match status" value="1"/>
</dbReference>
<dbReference type="GeneID" id="5232781"/>
<dbReference type="GO" id="GO:0043161">
    <property type="term" value="P:proteasome-mediated ubiquitin-dependent protein catabolic process"/>
    <property type="evidence" value="ECO:0007669"/>
    <property type="project" value="InterPro"/>
</dbReference>
<evidence type="ECO:0000256" key="10">
    <source>
        <dbReference type="ARBA" id="ARBA00042737"/>
    </source>
</evidence>
<dbReference type="Proteomes" id="UP000001996">
    <property type="component" value="Unassembled WGS sequence"/>
</dbReference>
<evidence type="ECO:0000256" key="9">
    <source>
        <dbReference type="ARBA" id="ARBA00042236"/>
    </source>
</evidence>
<proteinExistence type="predicted"/>
<dbReference type="PANTHER" id="PTHR43982:SF6">
    <property type="entry name" value="UBIQUITIN CARBOXYL-TERMINAL HYDROLASE 2-RELATED"/>
    <property type="match status" value="1"/>
</dbReference>
<reference evidence="14 15" key="1">
    <citation type="journal article" date="2009" name="Nature">
        <title>Evolution of pathogenicity and sexual reproduction in eight Candida genomes.</title>
        <authorList>
            <person name="Butler G."/>
            <person name="Rasmussen M.D."/>
            <person name="Lin M.F."/>
            <person name="Santos M.A."/>
            <person name="Sakthikumar S."/>
            <person name="Munro C.A."/>
            <person name="Rheinbay E."/>
            <person name="Grabherr M."/>
            <person name="Forche A."/>
            <person name="Reedy J.L."/>
            <person name="Agrafioti I."/>
            <person name="Arnaud M.B."/>
            <person name="Bates S."/>
            <person name="Brown A.J."/>
            <person name="Brunke S."/>
            <person name="Costanzo M.C."/>
            <person name="Fitzpatrick D.A."/>
            <person name="de Groot P.W."/>
            <person name="Harris D."/>
            <person name="Hoyer L.L."/>
            <person name="Hube B."/>
            <person name="Klis F.M."/>
            <person name="Kodira C."/>
            <person name="Lennard N."/>
            <person name="Logue M.E."/>
            <person name="Martin R."/>
            <person name="Neiman A.M."/>
            <person name="Nikolaou E."/>
            <person name="Quail M.A."/>
            <person name="Quinn J."/>
            <person name="Santos M.C."/>
            <person name="Schmitzberger F.F."/>
            <person name="Sherlock G."/>
            <person name="Shah P."/>
            <person name="Silverstein K.A."/>
            <person name="Skrzypek M.S."/>
            <person name="Soll D."/>
            <person name="Staggs R."/>
            <person name="Stansfield I."/>
            <person name="Stumpf M.P."/>
            <person name="Sudbery P.E."/>
            <person name="Srikantha T."/>
            <person name="Zeng Q."/>
            <person name="Berman J."/>
            <person name="Berriman M."/>
            <person name="Heitman J."/>
            <person name="Gow N.A."/>
            <person name="Lorenz M.C."/>
            <person name="Birren B.W."/>
            <person name="Kellis M."/>
            <person name="Cuomo C.A."/>
        </authorList>
    </citation>
    <scope>NUCLEOTIDE SEQUENCE [LARGE SCALE GENOMIC DNA]</scope>
    <source>
        <strain evidence="15">ATCC 11503 / BCRC 21390 / CBS 2605 / JCM 1781 / NBRC 1676 / NRRL YB-4239</strain>
    </source>
</reference>
<evidence type="ECO:0000256" key="8">
    <source>
        <dbReference type="ARBA" id="ARBA00041732"/>
    </source>
</evidence>
<dbReference type="EC" id="3.4.19.12" evidence="2"/>
<evidence type="ECO:0000256" key="7">
    <source>
        <dbReference type="ARBA" id="ARBA00040966"/>
    </source>
</evidence>
<feature type="compositionally biased region" description="Polar residues" evidence="12">
    <location>
        <begin position="42"/>
        <end position="55"/>
    </location>
</feature>
<evidence type="ECO:0000313" key="15">
    <source>
        <dbReference type="Proteomes" id="UP000001996"/>
    </source>
</evidence>
<evidence type="ECO:0000256" key="12">
    <source>
        <dbReference type="SAM" id="MobiDB-lite"/>
    </source>
</evidence>
<dbReference type="VEuPathDB" id="FungiDB:LELG_03186"/>
<evidence type="ECO:0000256" key="3">
    <source>
        <dbReference type="ARBA" id="ARBA00022670"/>
    </source>
</evidence>
<accession>A5E0P9</accession>
<keyword evidence="15" id="KW-1185">Reference proteome</keyword>
<dbReference type="MEROPS" id="C19.003"/>
<evidence type="ECO:0000256" key="6">
    <source>
        <dbReference type="ARBA" id="ARBA00022807"/>
    </source>
</evidence>
<dbReference type="InterPro" id="IPR018200">
    <property type="entry name" value="USP_CS"/>
</dbReference>
<organism evidence="14 15">
    <name type="scientific">Lodderomyces elongisporus (strain ATCC 11503 / CBS 2605 / JCM 1781 / NBRC 1676 / NRRL YB-4239)</name>
    <name type="common">Yeast</name>
    <name type="synonym">Saccharomyces elongisporus</name>
    <dbReference type="NCBI Taxonomy" id="379508"/>
    <lineage>
        <taxon>Eukaryota</taxon>
        <taxon>Fungi</taxon>
        <taxon>Dikarya</taxon>
        <taxon>Ascomycota</taxon>
        <taxon>Saccharomycotina</taxon>
        <taxon>Pichiomycetes</taxon>
        <taxon>Debaryomycetaceae</taxon>
        <taxon>Candida/Lodderomyces clade</taxon>
        <taxon>Lodderomyces</taxon>
    </lineage>
</organism>
<dbReference type="GO" id="GO:0070628">
    <property type="term" value="F:proteasome binding"/>
    <property type="evidence" value="ECO:0007669"/>
    <property type="project" value="TreeGrafter"/>
</dbReference>
<dbReference type="FunCoup" id="A5E0P9">
    <property type="interactions" value="58"/>
</dbReference>
<keyword evidence="5" id="KW-0378">Hydrolase</keyword>
<dbReference type="STRING" id="379508.A5E0P9"/>
<dbReference type="OMA" id="MDIGDAY"/>
<dbReference type="OrthoDB" id="2420415at2759"/>
<dbReference type="SUPFAM" id="SSF54001">
    <property type="entry name" value="Cysteine proteinases"/>
    <property type="match status" value="1"/>
</dbReference>
<evidence type="ECO:0000256" key="1">
    <source>
        <dbReference type="ARBA" id="ARBA00000707"/>
    </source>
</evidence>
<dbReference type="FunFam" id="3.90.70.10:FF:000176">
    <property type="entry name" value="Ubiquitin-specific protease"/>
    <property type="match status" value="1"/>
</dbReference>
<gene>
    <name evidence="14" type="ORF">LELG_03186</name>
</gene>
<evidence type="ECO:0000313" key="14">
    <source>
        <dbReference type="EMBL" id="EDK45007.1"/>
    </source>
</evidence>
<name>A5E0P9_LODEL</name>
<dbReference type="InterPro" id="IPR028889">
    <property type="entry name" value="USP"/>
</dbReference>
<feature type="region of interest" description="Disordered" evidence="12">
    <location>
        <begin position="42"/>
        <end position="77"/>
    </location>
</feature>
<dbReference type="PROSITE" id="PS00972">
    <property type="entry name" value="USP_1"/>
    <property type="match status" value="1"/>
</dbReference>
<sequence>MYDEIDLEKRLSLHLDPNFSTNNLNSNLDDEQALSSNSELAKIQTQMQPPTQVGEQTEKQKQTVGLSRNPFRNASSAFDELENPTELLTSEEIEKTTQLFTQPQSGQYSMQEEVATPATISTDFTMTGPKLTPQELKLYPFKTLNRILDDLKWTVPYKEKFGQSLLNTRPIEYSESLPALVGSCRTVPELCIMNEMIDFCPAIQKFEFFDGKQIVNLIRGVIISTNKEIYHFRIMILQDNTNPFVVNVVDKHQYHVIPESHVSDVEKELLSTLLLERNDTEETAVIDDAFFKSLSAPNNNILRVTIIKSEFNQEDLKSLFDPQAIKERYLASLPRHPDLDASRIPKAQQCVNMLIKVLKGPILLGDQNVRVISLNTSLDAHVDVSFLIENLGFTLDRERNEVSPPKLIDSHFLLESYIRKALELIIIAQTLPPENNIARISYSFSTNLNKVFDVIAEVDKKESTTNFTSNFANRNKSFIQLSISGHFTDDLIIKCFESTMQSNPENKLFYIDALKDVKSIRQSAGTSYNSKLTLYINKKLHAGDFVGYKDLIESLKILGIEVDPSYTDARLLDDDAIIAAYQTHFKDDPRNYQYYNKQLKSVAIAKNSQRIRDYLAGEILPMSLALFELEIEEITEDDVVITAFEFKLEDILQRNGFDKTASEVVLLTRAFASIAIQRKSYLLLNYLEQKLPEYASVPQETRYGETLLSRSYELLGALDSNSDFELVSIFQSVLSTSSIDIRVLRRAFRSIANSRNSQVMQTFLETGKIDSQLLPAENWPAGLDNIGNTCYLNSLLQYYFCIKPLRDLILNFDEDKIDTGLISNERKIGGRVVEEAEIKRAYQFIYHLKSLFHEMIHTNSRCVKPSRELAYLSFLPSSLPVTFVDGNELGAKKSENAEQDMDTEMEDADVTIVEHQEYSMGNTEYKDNLVDDHNTASSLLSNFDTDSLEEPETLVTSGEPNKEFDDFVEGKVVKFENADQPNDDEDEDDVVVETKQIENIHNDQYRDKETNNLLDDRYVDSRILPISADEMESTIELGRQQDVTECIENVLFQIESALPPTSLDEDNEQNDMVKELFYGKTKQVIQPLQGDSLQTRTSVERFNSLIINVSDHPKSIYDSLDSYFNEDIVNLEDGPVKKSITIAELPQIMQFHVQRVMFDKVKLVAYKSIEPIPFSEKIYLDRYLDTKDEELLRKREQVFQWRREILDLTSRISNITQVDERSQMSIIDSLTATKKFLEKRIINNDKLCIELTTIQVISDQIEKLKQQLAEAKERIADLQTRISQQFDSYNKIGYSIFAIFIHRGEASYGHYWIYIRDPHQHGIFRKYNDEIVSEVPESEVFNFLEGNTATPYYIVYVKDALEKDYINPLNRSITCRS</sequence>
<dbReference type="Pfam" id="PF00443">
    <property type="entry name" value="UCH"/>
    <property type="match status" value="1"/>
</dbReference>
<protein>
    <recommendedName>
        <fullName evidence="7">Ubiquitin carboxyl-terminal hydrolase 2</fullName>
        <ecNumber evidence="2">3.4.19.12</ecNumber>
    </recommendedName>
    <alternativeName>
        <fullName evidence="9">Deubiquitinating enzyme 2</fullName>
    </alternativeName>
    <alternativeName>
        <fullName evidence="8">Ubiquitin thioesterase 2</fullName>
    </alternativeName>
    <alternativeName>
        <fullName evidence="10">Ubiquitin-specific-processing protease 2</fullName>
    </alternativeName>
</protein>
<keyword evidence="3" id="KW-0645">Protease</keyword>
<evidence type="ECO:0000256" key="11">
    <source>
        <dbReference type="SAM" id="Coils"/>
    </source>
</evidence>
<evidence type="ECO:0000259" key="13">
    <source>
        <dbReference type="PROSITE" id="PS50235"/>
    </source>
</evidence>
<evidence type="ECO:0000256" key="5">
    <source>
        <dbReference type="ARBA" id="ARBA00022801"/>
    </source>
</evidence>
<dbReference type="Pfam" id="PF13446">
    <property type="entry name" value="RPT"/>
    <property type="match status" value="4"/>
</dbReference>
<dbReference type="eggNOG" id="KOG1863">
    <property type="taxonomic scope" value="Eukaryota"/>
</dbReference>